<comment type="caution">
    <text evidence="2">The sequence shown here is derived from an EMBL/GenBank/DDBJ whole genome shotgun (WGS) entry which is preliminary data.</text>
</comment>
<accession>A0A4Y2EEH7</accession>
<name>A0A4Y2EEH7_ARAVE</name>
<feature type="region of interest" description="Disordered" evidence="1">
    <location>
        <begin position="1"/>
        <end position="104"/>
    </location>
</feature>
<evidence type="ECO:0000313" key="2">
    <source>
        <dbReference type="EMBL" id="GBM26468.1"/>
    </source>
</evidence>
<organism evidence="2 3">
    <name type="scientific">Araneus ventricosus</name>
    <name type="common">Orbweaver spider</name>
    <name type="synonym">Epeira ventricosa</name>
    <dbReference type="NCBI Taxonomy" id="182803"/>
    <lineage>
        <taxon>Eukaryota</taxon>
        <taxon>Metazoa</taxon>
        <taxon>Ecdysozoa</taxon>
        <taxon>Arthropoda</taxon>
        <taxon>Chelicerata</taxon>
        <taxon>Arachnida</taxon>
        <taxon>Araneae</taxon>
        <taxon>Araneomorphae</taxon>
        <taxon>Entelegynae</taxon>
        <taxon>Araneoidea</taxon>
        <taxon>Araneidae</taxon>
        <taxon>Araneus</taxon>
    </lineage>
</organism>
<dbReference type="EMBL" id="BGPR01000560">
    <property type="protein sequence ID" value="GBM26468.1"/>
    <property type="molecule type" value="Genomic_DNA"/>
</dbReference>
<gene>
    <name evidence="2" type="ORF">AVEN_126964_1</name>
</gene>
<proteinExistence type="predicted"/>
<evidence type="ECO:0000313" key="3">
    <source>
        <dbReference type="Proteomes" id="UP000499080"/>
    </source>
</evidence>
<sequence length="104" mass="11820">MGSEERRSGGRIFPYGVEEGGIESGRRRENQNEERRKTKKTGKGKKTPKSNHPKPVPKPQEASLAVEFQFQPLWGREKNSGPYTGRGRNRRFFCLSDSVKQTGL</sequence>
<feature type="compositionally biased region" description="Basic residues" evidence="1">
    <location>
        <begin position="37"/>
        <end position="52"/>
    </location>
</feature>
<dbReference type="Proteomes" id="UP000499080">
    <property type="component" value="Unassembled WGS sequence"/>
</dbReference>
<evidence type="ECO:0000256" key="1">
    <source>
        <dbReference type="SAM" id="MobiDB-lite"/>
    </source>
</evidence>
<reference evidence="2 3" key="1">
    <citation type="journal article" date="2019" name="Sci. Rep.">
        <title>Orb-weaving spider Araneus ventricosus genome elucidates the spidroin gene catalogue.</title>
        <authorList>
            <person name="Kono N."/>
            <person name="Nakamura H."/>
            <person name="Ohtoshi R."/>
            <person name="Moran D.A.P."/>
            <person name="Shinohara A."/>
            <person name="Yoshida Y."/>
            <person name="Fujiwara M."/>
            <person name="Mori M."/>
            <person name="Tomita M."/>
            <person name="Arakawa K."/>
        </authorList>
    </citation>
    <scope>NUCLEOTIDE SEQUENCE [LARGE SCALE GENOMIC DNA]</scope>
</reference>
<feature type="compositionally biased region" description="Basic and acidic residues" evidence="1">
    <location>
        <begin position="24"/>
        <end position="36"/>
    </location>
</feature>
<protein>
    <submittedName>
        <fullName evidence="2">Uncharacterized protein</fullName>
    </submittedName>
</protein>
<keyword evidence="3" id="KW-1185">Reference proteome</keyword>
<dbReference type="AlphaFoldDB" id="A0A4Y2EEH7"/>